<dbReference type="PRINTS" id="PR00032">
    <property type="entry name" value="HTHARAC"/>
</dbReference>
<dbReference type="InterPro" id="IPR018060">
    <property type="entry name" value="HTH_AraC"/>
</dbReference>
<dbReference type="EMBL" id="JBEPML010000004">
    <property type="protein sequence ID" value="MET3791361.1"/>
    <property type="molecule type" value="Genomic_DNA"/>
</dbReference>
<gene>
    <name evidence="5" type="ORF">ABID37_001569</name>
</gene>
<evidence type="ECO:0000259" key="4">
    <source>
        <dbReference type="PROSITE" id="PS01124"/>
    </source>
</evidence>
<dbReference type="InterPro" id="IPR053142">
    <property type="entry name" value="PchR_regulatory_protein"/>
</dbReference>
<dbReference type="SMART" id="SM00342">
    <property type="entry name" value="HTH_ARAC"/>
    <property type="match status" value="1"/>
</dbReference>
<accession>A0ABV2MX70</accession>
<dbReference type="PANTHER" id="PTHR47893">
    <property type="entry name" value="REGULATORY PROTEIN PCHR"/>
    <property type="match status" value="1"/>
</dbReference>
<keyword evidence="2" id="KW-0238">DNA-binding</keyword>
<keyword evidence="6" id="KW-1185">Reference proteome</keyword>
<keyword evidence="3" id="KW-0804">Transcription</keyword>
<evidence type="ECO:0000256" key="2">
    <source>
        <dbReference type="ARBA" id="ARBA00023125"/>
    </source>
</evidence>
<dbReference type="Gene3D" id="1.10.10.60">
    <property type="entry name" value="Homeodomain-like"/>
    <property type="match status" value="2"/>
</dbReference>
<organism evidence="5 6">
    <name type="scientific">Aquamicrobium terrae</name>
    <dbReference type="NCBI Taxonomy" id="1324945"/>
    <lineage>
        <taxon>Bacteria</taxon>
        <taxon>Pseudomonadati</taxon>
        <taxon>Pseudomonadota</taxon>
        <taxon>Alphaproteobacteria</taxon>
        <taxon>Hyphomicrobiales</taxon>
        <taxon>Phyllobacteriaceae</taxon>
        <taxon>Aquamicrobium</taxon>
    </lineage>
</organism>
<comment type="caution">
    <text evidence="5">The sequence shown here is derived from an EMBL/GenBank/DDBJ whole genome shotgun (WGS) entry which is preliminary data.</text>
</comment>
<evidence type="ECO:0000256" key="1">
    <source>
        <dbReference type="ARBA" id="ARBA00023015"/>
    </source>
</evidence>
<proteinExistence type="predicted"/>
<evidence type="ECO:0000256" key="3">
    <source>
        <dbReference type="ARBA" id="ARBA00023163"/>
    </source>
</evidence>
<dbReference type="Proteomes" id="UP001549076">
    <property type="component" value="Unassembled WGS sequence"/>
</dbReference>
<dbReference type="PROSITE" id="PS01124">
    <property type="entry name" value="HTH_ARAC_FAMILY_2"/>
    <property type="match status" value="1"/>
</dbReference>
<sequence>MQYTPHELFVGALENVTNCTDDIGEQEIWPKFMLMVFLQGAQGFVIDGRPFRLDAGREDACSPVVFMLNVARHSKLRFFDESDVPLRKVMISAPLPWLTRLFETQDGISASALRRFFGEHLAHFSFEPGQNIIQLAHKIMNPPSILEGELSSLYLKAQGLDIMWQSCLTMVAEQEEHQHSPSLMSLRCCERVRDFIMANLTSELTIDLIAKEAGSSTSTVQRRFKEHFGITIFDFIRQKRLEAARTALANDGVPVSHAAHLAGYNNVSSFTTAFRKAYGVTPKRVRV</sequence>
<dbReference type="PANTHER" id="PTHR47893:SF1">
    <property type="entry name" value="REGULATORY PROTEIN PCHR"/>
    <property type="match status" value="1"/>
</dbReference>
<name>A0ABV2MX70_9HYPH</name>
<dbReference type="InterPro" id="IPR009057">
    <property type="entry name" value="Homeodomain-like_sf"/>
</dbReference>
<protein>
    <submittedName>
        <fullName evidence="5">AraC-like DNA-binding protein</fullName>
    </submittedName>
</protein>
<evidence type="ECO:0000313" key="5">
    <source>
        <dbReference type="EMBL" id="MET3791361.1"/>
    </source>
</evidence>
<dbReference type="SUPFAM" id="SSF46689">
    <property type="entry name" value="Homeodomain-like"/>
    <property type="match status" value="2"/>
</dbReference>
<dbReference type="InterPro" id="IPR020449">
    <property type="entry name" value="Tscrpt_reg_AraC-type_HTH"/>
</dbReference>
<keyword evidence="1" id="KW-0805">Transcription regulation</keyword>
<dbReference type="Pfam" id="PF12833">
    <property type="entry name" value="HTH_18"/>
    <property type="match status" value="1"/>
</dbReference>
<evidence type="ECO:0000313" key="6">
    <source>
        <dbReference type="Proteomes" id="UP001549076"/>
    </source>
</evidence>
<feature type="domain" description="HTH araC/xylS-type" evidence="4">
    <location>
        <begin position="190"/>
        <end position="287"/>
    </location>
</feature>
<reference evidence="5 6" key="1">
    <citation type="submission" date="2024-06" db="EMBL/GenBank/DDBJ databases">
        <title>Genomic Encyclopedia of Type Strains, Phase IV (KMG-IV): sequencing the most valuable type-strain genomes for metagenomic binning, comparative biology and taxonomic classification.</title>
        <authorList>
            <person name="Goeker M."/>
        </authorList>
    </citation>
    <scope>NUCLEOTIDE SEQUENCE [LARGE SCALE GENOMIC DNA]</scope>
    <source>
        <strain evidence="5 6">DSM 27865</strain>
    </source>
</reference>